<name>A0A5C6ZVD2_9FLAO</name>
<dbReference type="Pfam" id="PF14255">
    <property type="entry name" value="Zn_ribbon_21"/>
    <property type="match status" value="1"/>
</dbReference>
<organism evidence="1 2">
    <name type="scientific">Gillisia hiemivivida</name>
    <dbReference type="NCBI Taxonomy" id="291190"/>
    <lineage>
        <taxon>Bacteria</taxon>
        <taxon>Pseudomonadati</taxon>
        <taxon>Bacteroidota</taxon>
        <taxon>Flavobacteriia</taxon>
        <taxon>Flavobacteriales</taxon>
        <taxon>Flavobacteriaceae</taxon>
        <taxon>Gillisia</taxon>
    </lineage>
</organism>
<comment type="caution">
    <text evidence="1">The sequence shown here is derived from an EMBL/GenBank/DDBJ whole genome shotgun (WGS) entry which is preliminary data.</text>
</comment>
<proteinExistence type="predicted"/>
<accession>A0A5C6ZVD2</accession>
<dbReference type="EMBL" id="VORY01000003">
    <property type="protein sequence ID" value="TXD94756.1"/>
    <property type="molecule type" value="Genomic_DNA"/>
</dbReference>
<gene>
    <name evidence="1" type="ORF">ES724_04575</name>
</gene>
<dbReference type="Proteomes" id="UP000321367">
    <property type="component" value="Unassembled WGS sequence"/>
</dbReference>
<dbReference type="InterPro" id="IPR025990">
    <property type="entry name" value="zinc_ribbon_bacterial"/>
</dbReference>
<dbReference type="RefSeq" id="WP_146930187.1">
    <property type="nucleotide sequence ID" value="NZ_CBCSHZ010000003.1"/>
</dbReference>
<evidence type="ECO:0000313" key="2">
    <source>
        <dbReference type="Proteomes" id="UP000321367"/>
    </source>
</evidence>
<reference evidence="1 2" key="1">
    <citation type="submission" date="2019-08" db="EMBL/GenBank/DDBJ databases">
        <title>Genome sequence of Gillisia hiemivivida IC154 (type strain).</title>
        <authorList>
            <person name="Bowman J.P."/>
        </authorList>
    </citation>
    <scope>NUCLEOTIDE SEQUENCE [LARGE SCALE GENOMIC DNA]</scope>
    <source>
        <strain evidence="1 2">IC154</strain>
    </source>
</reference>
<dbReference type="OrthoDB" id="9814566at2"/>
<keyword evidence="2" id="KW-1185">Reference proteome</keyword>
<sequence>MLEHEFQCPYCWESITMLLDTSVAQQTYVEDCEICCNPIEIQVVFENNELHAFEANDIEQ</sequence>
<dbReference type="AlphaFoldDB" id="A0A5C6ZVD2"/>
<protein>
    <submittedName>
        <fullName evidence="1">CPXCG motif-containing cysteine-rich protein</fullName>
    </submittedName>
</protein>
<evidence type="ECO:0000313" key="1">
    <source>
        <dbReference type="EMBL" id="TXD94756.1"/>
    </source>
</evidence>